<dbReference type="EMBL" id="FQUO01000002">
    <property type="protein sequence ID" value="SHE64045.1"/>
    <property type="molecule type" value="Genomic_DNA"/>
</dbReference>
<keyword evidence="1" id="KW-0812">Transmembrane</keyword>
<sequence length="78" mass="8889">MVCHRMVYFLCVSIKSTPIFAHKSNIAMEVQKKSRGAYWIAFFISTAALLIAIFGHCPYLTLIIPFVTLFFVKAMDII</sequence>
<gene>
    <name evidence="2" type="ORF">SAMN05444008_102138</name>
</gene>
<accession>A0A1M4V523</accession>
<protein>
    <submittedName>
        <fullName evidence="2">Uncharacterized protein</fullName>
    </submittedName>
</protein>
<dbReference type="AlphaFoldDB" id="A0A1M4V523"/>
<proteinExistence type="predicted"/>
<keyword evidence="1" id="KW-1133">Transmembrane helix</keyword>
<keyword evidence="1" id="KW-0472">Membrane</keyword>
<feature type="transmembrane region" description="Helical" evidence="1">
    <location>
        <begin position="36"/>
        <end position="53"/>
    </location>
</feature>
<organism evidence="2 3">
    <name type="scientific">Cnuella takakiae</name>
    <dbReference type="NCBI Taxonomy" id="1302690"/>
    <lineage>
        <taxon>Bacteria</taxon>
        <taxon>Pseudomonadati</taxon>
        <taxon>Bacteroidota</taxon>
        <taxon>Chitinophagia</taxon>
        <taxon>Chitinophagales</taxon>
        <taxon>Chitinophagaceae</taxon>
        <taxon>Cnuella</taxon>
    </lineage>
</organism>
<evidence type="ECO:0000313" key="3">
    <source>
        <dbReference type="Proteomes" id="UP000184368"/>
    </source>
</evidence>
<reference evidence="2 3" key="1">
    <citation type="submission" date="2016-11" db="EMBL/GenBank/DDBJ databases">
        <authorList>
            <person name="Jaros S."/>
            <person name="Januszkiewicz K."/>
            <person name="Wedrychowicz H."/>
        </authorList>
    </citation>
    <scope>NUCLEOTIDE SEQUENCE [LARGE SCALE GENOMIC DNA]</scope>
    <source>
        <strain evidence="2 3">DSM 26897</strain>
    </source>
</reference>
<evidence type="ECO:0000256" key="1">
    <source>
        <dbReference type="SAM" id="Phobius"/>
    </source>
</evidence>
<keyword evidence="3" id="KW-1185">Reference proteome</keyword>
<evidence type="ECO:0000313" key="2">
    <source>
        <dbReference type="EMBL" id="SHE64045.1"/>
    </source>
</evidence>
<name>A0A1M4V523_9BACT</name>
<dbReference type="Proteomes" id="UP000184368">
    <property type="component" value="Unassembled WGS sequence"/>
</dbReference>